<dbReference type="EMBL" id="BAAFZP010000001">
    <property type="protein sequence ID" value="GAB1581682.1"/>
    <property type="molecule type" value="Genomic_DNA"/>
</dbReference>
<gene>
    <name evidence="9" type="ORF">PPNSA23_16250</name>
</gene>
<organism evidence="9 10">
    <name type="scientific">Phyllobacterium phragmitis</name>
    <dbReference type="NCBI Taxonomy" id="2670329"/>
    <lineage>
        <taxon>Bacteria</taxon>
        <taxon>Pseudomonadati</taxon>
        <taxon>Pseudomonadota</taxon>
        <taxon>Alphaproteobacteria</taxon>
        <taxon>Hyphomicrobiales</taxon>
        <taxon>Phyllobacteriaceae</taxon>
        <taxon>Phyllobacterium</taxon>
    </lineage>
</organism>
<evidence type="ECO:0000256" key="7">
    <source>
        <dbReference type="SAM" id="Phobius"/>
    </source>
</evidence>
<evidence type="ECO:0000259" key="8">
    <source>
        <dbReference type="SMART" id="SM00014"/>
    </source>
</evidence>
<dbReference type="InterPro" id="IPR000326">
    <property type="entry name" value="PAP2/HPO"/>
</dbReference>
<sequence length="266" mass="29464">MQKKMTIFRTNLRQARHSLVKRLRSPVPPDAPSPWTWSMTAAAILVLPILYFLHPYDGAILRAVSSSDMPGLWLLRDLTDVGRTLFYLLIAFCVLLWTTGKDRRTLEERQRTRIHTLESQAAFALAAVGLSAIIVYTVKFAVGRARPALIDTLGPNFIEPFRGGHLFASFPSGHSATVGAVTVILALWFPRWRLPVLLATLALAFSRIAVAAHYPTDVVAGFSIGCLTTLFLARFLANRNAGYAIDSGRLLPKRRVLAGKGRETLR</sequence>
<reference evidence="9 10" key="1">
    <citation type="submission" date="2024-10" db="EMBL/GenBank/DDBJ databases">
        <title>Isolation, draft genome sequencing and identification of Phyllobacterium sp. NSA23, isolated from leaf soil.</title>
        <authorList>
            <person name="Akita H."/>
        </authorList>
    </citation>
    <scope>NUCLEOTIDE SEQUENCE [LARGE SCALE GENOMIC DNA]</scope>
    <source>
        <strain evidence="9 10">NSA23</strain>
    </source>
</reference>
<protein>
    <submittedName>
        <fullName evidence="9">Phosphatase PAP2 family protein</fullName>
    </submittedName>
</protein>
<keyword evidence="5 7" id="KW-1133">Transmembrane helix</keyword>
<evidence type="ECO:0000256" key="1">
    <source>
        <dbReference type="ARBA" id="ARBA00004651"/>
    </source>
</evidence>
<dbReference type="SUPFAM" id="SSF48317">
    <property type="entry name" value="Acid phosphatase/Vanadium-dependent haloperoxidase"/>
    <property type="match status" value="1"/>
</dbReference>
<dbReference type="InterPro" id="IPR036938">
    <property type="entry name" value="PAP2/HPO_sf"/>
</dbReference>
<feature type="transmembrane region" description="Helical" evidence="7">
    <location>
        <begin position="196"/>
        <end position="214"/>
    </location>
</feature>
<dbReference type="PANTHER" id="PTHR14969">
    <property type="entry name" value="SPHINGOSINE-1-PHOSPHATE PHOSPHOHYDROLASE"/>
    <property type="match status" value="1"/>
</dbReference>
<dbReference type="Gene3D" id="1.20.144.10">
    <property type="entry name" value="Phosphatidic acid phosphatase type 2/haloperoxidase"/>
    <property type="match status" value="1"/>
</dbReference>
<feature type="transmembrane region" description="Helical" evidence="7">
    <location>
        <begin position="34"/>
        <end position="53"/>
    </location>
</feature>
<keyword evidence="2" id="KW-1003">Cell membrane</keyword>
<keyword evidence="10" id="KW-1185">Reference proteome</keyword>
<feature type="transmembrane region" description="Helical" evidence="7">
    <location>
        <begin position="121"/>
        <end position="142"/>
    </location>
</feature>
<feature type="domain" description="Phosphatidic acid phosphatase type 2/haloperoxidase" evidence="8">
    <location>
        <begin position="121"/>
        <end position="233"/>
    </location>
</feature>
<evidence type="ECO:0000256" key="2">
    <source>
        <dbReference type="ARBA" id="ARBA00022475"/>
    </source>
</evidence>
<name>A0ABQ0GYD5_9HYPH</name>
<feature type="transmembrane region" description="Helical" evidence="7">
    <location>
        <begin position="166"/>
        <end position="189"/>
    </location>
</feature>
<feature type="transmembrane region" description="Helical" evidence="7">
    <location>
        <begin position="220"/>
        <end position="237"/>
    </location>
</feature>
<dbReference type="RefSeq" id="WP_407864473.1">
    <property type="nucleotide sequence ID" value="NZ_BAAFZP010000001.1"/>
</dbReference>
<comment type="caution">
    <text evidence="9">The sequence shown here is derived from an EMBL/GenBank/DDBJ whole genome shotgun (WGS) entry which is preliminary data.</text>
</comment>
<keyword evidence="4" id="KW-0378">Hydrolase</keyword>
<evidence type="ECO:0000256" key="4">
    <source>
        <dbReference type="ARBA" id="ARBA00022801"/>
    </source>
</evidence>
<evidence type="ECO:0000313" key="9">
    <source>
        <dbReference type="EMBL" id="GAB1581682.1"/>
    </source>
</evidence>
<dbReference type="Pfam" id="PF01569">
    <property type="entry name" value="PAP2"/>
    <property type="match status" value="1"/>
</dbReference>
<keyword evidence="6 7" id="KW-0472">Membrane</keyword>
<evidence type="ECO:0000313" key="10">
    <source>
        <dbReference type="Proteomes" id="UP001628091"/>
    </source>
</evidence>
<comment type="subcellular location">
    <subcellularLocation>
        <location evidence="1">Cell membrane</location>
        <topology evidence="1">Multi-pass membrane protein</topology>
    </subcellularLocation>
</comment>
<feature type="transmembrane region" description="Helical" evidence="7">
    <location>
        <begin position="81"/>
        <end position="100"/>
    </location>
</feature>
<accession>A0ABQ0GYD5</accession>
<keyword evidence="3 7" id="KW-0812">Transmembrane</keyword>
<dbReference type="Proteomes" id="UP001628091">
    <property type="component" value="Unassembled WGS sequence"/>
</dbReference>
<dbReference type="SMART" id="SM00014">
    <property type="entry name" value="acidPPc"/>
    <property type="match status" value="1"/>
</dbReference>
<evidence type="ECO:0000256" key="6">
    <source>
        <dbReference type="ARBA" id="ARBA00023136"/>
    </source>
</evidence>
<dbReference type="PANTHER" id="PTHR14969:SF62">
    <property type="entry name" value="DECAPRENYLPHOSPHORYL-5-PHOSPHORIBOSE PHOSPHATASE RV3807C-RELATED"/>
    <property type="match status" value="1"/>
</dbReference>
<proteinExistence type="predicted"/>
<evidence type="ECO:0000256" key="5">
    <source>
        <dbReference type="ARBA" id="ARBA00022989"/>
    </source>
</evidence>
<evidence type="ECO:0000256" key="3">
    <source>
        <dbReference type="ARBA" id="ARBA00022692"/>
    </source>
</evidence>